<dbReference type="PANTHER" id="PTHR43235">
    <property type="entry name" value="GLUTAMINE AMIDOTRANSFERASE PB2B2.05-RELATED"/>
    <property type="match status" value="1"/>
</dbReference>
<protein>
    <submittedName>
        <fullName evidence="1">Gamma-glutamyl-gamma-aminobutyrate hydrolase PuuD</fullName>
        <ecNumber evidence="1">3.5.1.94</ecNumber>
    </submittedName>
</protein>
<dbReference type="AlphaFoldDB" id="A0A2S9YNT6"/>
<evidence type="ECO:0000313" key="2">
    <source>
        <dbReference type="Proteomes" id="UP000238823"/>
    </source>
</evidence>
<proteinExistence type="predicted"/>
<dbReference type="InterPro" id="IPR044668">
    <property type="entry name" value="PuuD-like"/>
</dbReference>
<reference evidence="1 2" key="1">
    <citation type="submission" date="2018-03" db="EMBL/GenBank/DDBJ databases">
        <title>Draft Genome Sequences of the Obligatory Marine Myxobacteria Enhygromyxa salina SWB007.</title>
        <authorList>
            <person name="Poehlein A."/>
            <person name="Moghaddam J.A."/>
            <person name="Harms H."/>
            <person name="Alanjari M."/>
            <person name="Koenig G.M."/>
            <person name="Daniel R."/>
            <person name="Schaeberle T.F."/>
        </authorList>
    </citation>
    <scope>NUCLEOTIDE SEQUENCE [LARGE SCALE GENOMIC DNA]</scope>
    <source>
        <strain evidence="1 2">SWB007</strain>
    </source>
</reference>
<dbReference type="Proteomes" id="UP000238823">
    <property type="component" value="Unassembled WGS sequence"/>
</dbReference>
<dbReference type="RefSeq" id="WP_106090604.1">
    <property type="nucleotide sequence ID" value="NZ_PVNL01000069.1"/>
</dbReference>
<evidence type="ECO:0000313" key="1">
    <source>
        <dbReference type="EMBL" id="PRQ06761.1"/>
    </source>
</evidence>
<dbReference type="Gene3D" id="3.40.50.880">
    <property type="match status" value="1"/>
</dbReference>
<accession>A0A2S9YNT6</accession>
<name>A0A2S9YNT6_9BACT</name>
<comment type="caution">
    <text evidence="1">The sequence shown here is derived from an EMBL/GenBank/DDBJ whole genome shotgun (WGS) entry which is preliminary data.</text>
</comment>
<gene>
    <name evidence="1" type="primary">puuD</name>
    <name evidence="1" type="ORF">ENSA7_36370</name>
</gene>
<dbReference type="SUPFAM" id="SSF52317">
    <property type="entry name" value="Class I glutamine amidotransferase-like"/>
    <property type="match status" value="1"/>
</dbReference>
<dbReference type="GO" id="GO:0006598">
    <property type="term" value="P:polyamine catabolic process"/>
    <property type="evidence" value="ECO:0007669"/>
    <property type="project" value="TreeGrafter"/>
</dbReference>
<dbReference type="CDD" id="cd01745">
    <property type="entry name" value="GATase1_2"/>
    <property type="match status" value="1"/>
</dbReference>
<dbReference type="OrthoDB" id="9813383at2"/>
<keyword evidence="1" id="KW-0378">Hydrolase</keyword>
<dbReference type="EMBL" id="PVNL01000069">
    <property type="protein sequence ID" value="PRQ06761.1"/>
    <property type="molecule type" value="Genomic_DNA"/>
</dbReference>
<dbReference type="InterPro" id="IPR029062">
    <property type="entry name" value="Class_I_gatase-like"/>
</dbReference>
<dbReference type="GO" id="GO:0033969">
    <property type="term" value="F:gamma-glutamyl-gamma-aminobutyrate hydrolase activity"/>
    <property type="evidence" value="ECO:0007669"/>
    <property type="project" value="UniProtKB-EC"/>
</dbReference>
<dbReference type="GO" id="GO:0005829">
    <property type="term" value="C:cytosol"/>
    <property type="evidence" value="ECO:0007669"/>
    <property type="project" value="TreeGrafter"/>
</dbReference>
<organism evidence="1 2">
    <name type="scientific">Enhygromyxa salina</name>
    <dbReference type="NCBI Taxonomy" id="215803"/>
    <lineage>
        <taxon>Bacteria</taxon>
        <taxon>Pseudomonadati</taxon>
        <taxon>Myxococcota</taxon>
        <taxon>Polyangia</taxon>
        <taxon>Nannocystales</taxon>
        <taxon>Nannocystaceae</taxon>
        <taxon>Enhygromyxa</taxon>
    </lineage>
</organism>
<dbReference type="Pfam" id="PF07722">
    <property type="entry name" value="Peptidase_C26"/>
    <property type="match status" value="1"/>
</dbReference>
<dbReference type="PROSITE" id="PS51273">
    <property type="entry name" value="GATASE_TYPE_1"/>
    <property type="match status" value="1"/>
</dbReference>
<dbReference type="EC" id="3.5.1.94" evidence="1"/>
<dbReference type="InterPro" id="IPR011697">
    <property type="entry name" value="Peptidase_C26"/>
</dbReference>
<sequence length="276" mass="30345">MTARHADRPRIALTAAIIHEDPNRALFKGKALQFSEQKMAHAVWRGGGLPIQLLDLREREALEQALSVCDGLLLQGGADVAPLSYGEQPLRPEWKGDWIRDQHELAAIEVAVALGKPILGICRGIQVLNVALGGSLYQDIETQVAGSLVHRDWNRYEIIEHTVALARESWLGDVFRDHGRDHGQLGSGDDELTLLTNTVHHQSVNRVADSLTVCARAPDGVIEALELINAERWAVGVQWHPEWLDGSDEGGPHRTPGNPLFSRFVEVCRERAAGGS</sequence>
<dbReference type="PANTHER" id="PTHR43235:SF1">
    <property type="entry name" value="GLUTAMINE AMIDOTRANSFERASE PB2B2.05-RELATED"/>
    <property type="match status" value="1"/>
</dbReference>